<keyword evidence="1" id="KW-0732">Signal</keyword>
<accession>A0A5C4N0H7</accession>
<dbReference type="AlphaFoldDB" id="A0A5C4N0H7"/>
<proteinExistence type="predicted"/>
<reference evidence="2 3" key="1">
    <citation type="submission" date="2019-06" db="EMBL/GenBank/DDBJ databases">
        <title>YIM 131921 draft genome.</title>
        <authorList>
            <person name="Jiang L."/>
        </authorList>
    </citation>
    <scope>NUCLEOTIDE SEQUENCE [LARGE SCALE GENOMIC DNA]</scope>
    <source>
        <strain evidence="2 3">YIM 131921</strain>
    </source>
</reference>
<evidence type="ECO:0000313" key="3">
    <source>
        <dbReference type="Proteomes" id="UP000305887"/>
    </source>
</evidence>
<sequence>MTNLMTAAAALFVVAAPAFACPDWEGAPHFGQIDLQAGFAPDPYVRNITAGGTTSIQGCGGSGWAGFVTARPDFDLYWNGASAKMTIAVQASADAVLLVNAPDGTWYYNDDSSGSNPAITFANPQQGLYDIWIGSYDGSRRNPGQLIITELNY</sequence>
<gene>
    <name evidence="2" type="ORF">FHG66_07200</name>
</gene>
<comment type="caution">
    <text evidence="2">The sequence shown here is derived from an EMBL/GenBank/DDBJ whole genome shotgun (WGS) entry which is preliminary data.</text>
</comment>
<organism evidence="2 3">
    <name type="scientific">Rubellimicrobium rubrum</name>
    <dbReference type="NCBI Taxonomy" id="2585369"/>
    <lineage>
        <taxon>Bacteria</taxon>
        <taxon>Pseudomonadati</taxon>
        <taxon>Pseudomonadota</taxon>
        <taxon>Alphaproteobacteria</taxon>
        <taxon>Rhodobacterales</taxon>
        <taxon>Roseobacteraceae</taxon>
        <taxon>Rubellimicrobium</taxon>
    </lineage>
</organism>
<dbReference type="Proteomes" id="UP000305887">
    <property type="component" value="Unassembled WGS sequence"/>
</dbReference>
<evidence type="ECO:0000313" key="2">
    <source>
        <dbReference type="EMBL" id="TNC50756.1"/>
    </source>
</evidence>
<feature type="chain" id="PRO_5023006532" evidence="1">
    <location>
        <begin position="21"/>
        <end position="153"/>
    </location>
</feature>
<dbReference type="EMBL" id="VDFU01000006">
    <property type="protein sequence ID" value="TNC50756.1"/>
    <property type="molecule type" value="Genomic_DNA"/>
</dbReference>
<dbReference type="RefSeq" id="WP_139076077.1">
    <property type="nucleotide sequence ID" value="NZ_VDFU01000006.1"/>
</dbReference>
<protein>
    <submittedName>
        <fullName evidence="2">Peptidase S1</fullName>
    </submittedName>
</protein>
<keyword evidence="3" id="KW-1185">Reference proteome</keyword>
<evidence type="ECO:0000256" key="1">
    <source>
        <dbReference type="SAM" id="SignalP"/>
    </source>
</evidence>
<name>A0A5C4N0H7_9RHOB</name>
<dbReference type="OrthoDB" id="5973611at2"/>
<feature type="signal peptide" evidence="1">
    <location>
        <begin position="1"/>
        <end position="20"/>
    </location>
</feature>